<evidence type="ECO:0000256" key="1">
    <source>
        <dbReference type="ARBA" id="ARBA00005125"/>
    </source>
</evidence>
<dbReference type="GO" id="GO:0047733">
    <property type="term" value="F:CDP-glucose 4,6-dehydratase activity"/>
    <property type="evidence" value="ECO:0007669"/>
    <property type="project" value="UniProtKB-EC"/>
</dbReference>
<comment type="similarity">
    <text evidence="2">Belongs to the NAD(P)-dependent epimerase/dehydratase family.</text>
</comment>
<evidence type="ECO:0000259" key="3">
    <source>
        <dbReference type="Pfam" id="PF01370"/>
    </source>
</evidence>
<protein>
    <submittedName>
        <fullName evidence="4">CDP-glucose 4,6-dehydratase</fullName>
        <ecNumber evidence="4">4.2.1.45</ecNumber>
    </submittedName>
</protein>
<proteinExistence type="inferred from homology"/>
<keyword evidence="4" id="KW-0456">Lyase</keyword>
<feature type="domain" description="NAD-dependent epimerase/dehydratase" evidence="3">
    <location>
        <begin position="12"/>
        <end position="249"/>
    </location>
</feature>
<reference evidence="4 5" key="1">
    <citation type="submission" date="2022-07" db="EMBL/GenBank/DDBJ databases">
        <authorList>
            <person name="Li W.-J."/>
            <person name="Deng Q.-Q."/>
        </authorList>
    </citation>
    <scope>NUCLEOTIDE SEQUENCE [LARGE SCALE GENOMIC DNA]</scope>
    <source>
        <strain evidence="4 5">SYSU M60028</strain>
    </source>
</reference>
<dbReference type="PANTHER" id="PTHR43000">
    <property type="entry name" value="DTDP-D-GLUCOSE 4,6-DEHYDRATASE-RELATED"/>
    <property type="match status" value="1"/>
</dbReference>
<organism evidence="4 5">
    <name type="scientific">Alsobacter ponti</name>
    <dbReference type="NCBI Taxonomy" id="2962936"/>
    <lineage>
        <taxon>Bacteria</taxon>
        <taxon>Pseudomonadati</taxon>
        <taxon>Pseudomonadota</taxon>
        <taxon>Alphaproteobacteria</taxon>
        <taxon>Hyphomicrobiales</taxon>
        <taxon>Alsobacteraceae</taxon>
        <taxon>Alsobacter</taxon>
    </lineage>
</organism>
<dbReference type="EMBL" id="JANCLU010000017">
    <property type="protein sequence ID" value="MCP8940095.1"/>
    <property type="molecule type" value="Genomic_DNA"/>
</dbReference>
<dbReference type="Pfam" id="PF01370">
    <property type="entry name" value="Epimerase"/>
    <property type="match status" value="1"/>
</dbReference>
<comment type="caution">
    <text evidence="4">The sequence shown here is derived from an EMBL/GenBank/DDBJ whole genome shotgun (WGS) entry which is preliminary data.</text>
</comment>
<keyword evidence="5" id="KW-1185">Reference proteome</keyword>
<comment type="pathway">
    <text evidence="1">Bacterial outer membrane biogenesis; LPS O-antigen biosynthesis.</text>
</comment>
<dbReference type="EC" id="4.2.1.45" evidence="4"/>
<dbReference type="NCBIfam" id="TIGR02622">
    <property type="entry name" value="CDP_4_6_dhtase"/>
    <property type="match status" value="1"/>
</dbReference>
<dbReference type="SUPFAM" id="SSF51735">
    <property type="entry name" value="NAD(P)-binding Rossmann-fold domains"/>
    <property type="match status" value="1"/>
</dbReference>
<dbReference type="InterPro" id="IPR036291">
    <property type="entry name" value="NAD(P)-bd_dom_sf"/>
</dbReference>
<sequence length="367" mass="39264">MNMSAFWSGRRVLLTGHTGFKGAWLSLWLERLGAETWSLALPAATQPSLHALVARAPDQRAATLDIRDGAALAAFAREARPSVVLHLAAQALVRVSYADPAGTFATNVGGTVNLLTALRGAPELEAVVVATTDKVYANDEAGRPFVETDALGGHDPYSASKACCEIAVASLRDSLFVGGPRIATARAGNVIGGGDWSADRIVPDMVRAAARGDALELRSPDAVRPWQHVLEPLAGYLAFAEALATGRTAETALNFGPDPEAFARVRELVDAMRDGLGLAQGWRPQPGEHPREAGLLTLDSTRARDTLGWRPLLDFRSAAEWTARWYADWRAGADARALCLAQIAAYEALSREALSRQALSRDRTARP</sequence>
<evidence type="ECO:0000313" key="5">
    <source>
        <dbReference type="Proteomes" id="UP001205890"/>
    </source>
</evidence>
<evidence type="ECO:0000313" key="4">
    <source>
        <dbReference type="EMBL" id="MCP8940095.1"/>
    </source>
</evidence>
<dbReference type="Gene3D" id="3.40.50.720">
    <property type="entry name" value="NAD(P)-binding Rossmann-like Domain"/>
    <property type="match status" value="1"/>
</dbReference>
<evidence type="ECO:0000256" key="2">
    <source>
        <dbReference type="ARBA" id="ARBA00007637"/>
    </source>
</evidence>
<dbReference type="InterPro" id="IPR013445">
    <property type="entry name" value="CDP_4_6_deHydtase"/>
</dbReference>
<dbReference type="RefSeq" id="WP_254744520.1">
    <property type="nucleotide sequence ID" value="NZ_JANCLU010000017.1"/>
</dbReference>
<dbReference type="Proteomes" id="UP001205890">
    <property type="component" value="Unassembled WGS sequence"/>
</dbReference>
<gene>
    <name evidence="4" type="primary">rfbG</name>
    <name evidence="4" type="ORF">NK718_16330</name>
</gene>
<accession>A0ABT1LF25</accession>
<dbReference type="Gene3D" id="3.90.25.10">
    <property type="entry name" value="UDP-galactose 4-epimerase, domain 1"/>
    <property type="match status" value="1"/>
</dbReference>
<dbReference type="InterPro" id="IPR001509">
    <property type="entry name" value="Epimerase_deHydtase"/>
</dbReference>
<name>A0ABT1LF25_9HYPH</name>